<dbReference type="PANTHER" id="PTHR43639:SF1">
    <property type="entry name" value="SHORT-CHAIN DEHYDROGENASE_REDUCTASE FAMILY PROTEIN"/>
    <property type="match status" value="1"/>
</dbReference>
<evidence type="ECO:0000256" key="2">
    <source>
        <dbReference type="ARBA" id="ARBA00023002"/>
    </source>
</evidence>
<dbReference type="PANTHER" id="PTHR43639">
    <property type="entry name" value="OXIDOREDUCTASE, SHORT-CHAIN DEHYDROGENASE/REDUCTASE FAMILY (AFU_ORTHOLOGUE AFUA_5G02870)"/>
    <property type="match status" value="1"/>
</dbReference>
<dbReference type="InterPro" id="IPR036291">
    <property type="entry name" value="NAD(P)-bd_dom_sf"/>
</dbReference>
<proteinExistence type="inferred from homology"/>
<dbReference type="PRINTS" id="PR00081">
    <property type="entry name" value="GDHRDH"/>
</dbReference>
<comment type="similarity">
    <text evidence="1">Belongs to the short-chain dehydrogenases/reductases (SDR) family.</text>
</comment>
<sequence>MTTETSSKPNRPLDGRATLVTGGSRGIGRAIVERLARDGARVVFNYARDEKAAEEVAAGVVAGGGEAHAVRADFAEPAGVRELLERATELLGGDLDILVNNAVLPFMPTPIVDIDDETYDALLTVNLKAPFLTIRHAARTMRDGGRIINISTLNTVRPAPGISLYAASKGGLEQLTAVAAAELGPRGITVNTVSPGATETDLLRDTNPPENLELITRLTPLRRLGEPADVADVVAFLAGPDARWLTGQNLRATGGLG</sequence>
<dbReference type="Gene3D" id="3.40.50.720">
    <property type="entry name" value="NAD(P)-binding Rossmann-like Domain"/>
    <property type="match status" value="1"/>
</dbReference>
<evidence type="ECO:0000313" key="3">
    <source>
        <dbReference type="EMBL" id="MDT0320093.1"/>
    </source>
</evidence>
<dbReference type="Proteomes" id="UP001183420">
    <property type="component" value="Unassembled WGS sequence"/>
</dbReference>
<evidence type="ECO:0000256" key="1">
    <source>
        <dbReference type="ARBA" id="ARBA00006484"/>
    </source>
</evidence>
<organism evidence="3 4">
    <name type="scientific">Streptomyces millisiae</name>
    <dbReference type="NCBI Taxonomy" id="3075542"/>
    <lineage>
        <taxon>Bacteria</taxon>
        <taxon>Bacillati</taxon>
        <taxon>Actinomycetota</taxon>
        <taxon>Actinomycetes</taxon>
        <taxon>Kitasatosporales</taxon>
        <taxon>Streptomycetaceae</taxon>
        <taxon>Streptomyces</taxon>
    </lineage>
</organism>
<dbReference type="GO" id="GO:0047936">
    <property type="term" value="F:glucose 1-dehydrogenase [NAD(P)+] activity"/>
    <property type="evidence" value="ECO:0007669"/>
    <property type="project" value="UniProtKB-EC"/>
</dbReference>
<keyword evidence="2 3" id="KW-0560">Oxidoreductase</keyword>
<gene>
    <name evidence="3" type="ORF">RNC47_17300</name>
</gene>
<dbReference type="RefSeq" id="WP_311599781.1">
    <property type="nucleotide sequence ID" value="NZ_JAVREM010000020.1"/>
</dbReference>
<dbReference type="InterPro" id="IPR002347">
    <property type="entry name" value="SDR_fam"/>
</dbReference>
<dbReference type="SUPFAM" id="SSF51735">
    <property type="entry name" value="NAD(P)-binding Rossmann-fold domains"/>
    <property type="match status" value="1"/>
</dbReference>
<dbReference type="EC" id="1.1.1.47" evidence="3"/>
<accession>A0ABU2LR74</accession>
<evidence type="ECO:0000313" key="4">
    <source>
        <dbReference type="Proteomes" id="UP001183420"/>
    </source>
</evidence>
<comment type="caution">
    <text evidence="3">The sequence shown here is derived from an EMBL/GenBank/DDBJ whole genome shotgun (WGS) entry which is preliminary data.</text>
</comment>
<reference evidence="4" key="1">
    <citation type="submission" date="2023-07" db="EMBL/GenBank/DDBJ databases">
        <title>30 novel species of actinomycetes from the DSMZ collection.</title>
        <authorList>
            <person name="Nouioui I."/>
        </authorList>
    </citation>
    <scope>NUCLEOTIDE SEQUENCE [LARGE SCALE GENOMIC DNA]</scope>
    <source>
        <strain evidence="4">DSM 44918</strain>
    </source>
</reference>
<keyword evidence="4" id="KW-1185">Reference proteome</keyword>
<name>A0ABU2LR74_9ACTN</name>
<dbReference type="Pfam" id="PF13561">
    <property type="entry name" value="adh_short_C2"/>
    <property type="match status" value="1"/>
</dbReference>
<dbReference type="PRINTS" id="PR00080">
    <property type="entry name" value="SDRFAMILY"/>
</dbReference>
<protein>
    <submittedName>
        <fullName evidence="3">Glucose 1-dehydrogenase</fullName>
        <ecNumber evidence="3">1.1.1.47</ecNumber>
    </submittedName>
</protein>
<dbReference type="NCBIfam" id="NF005559">
    <property type="entry name" value="PRK07231.1"/>
    <property type="match status" value="1"/>
</dbReference>
<dbReference type="EMBL" id="JAVREM010000020">
    <property type="protein sequence ID" value="MDT0320093.1"/>
    <property type="molecule type" value="Genomic_DNA"/>
</dbReference>